<organism evidence="1 2">
    <name type="scientific">Neurospora tetraspora</name>
    <dbReference type="NCBI Taxonomy" id="94610"/>
    <lineage>
        <taxon>Eukaryota</taxon>
        <taxon>Fungi</taxon>
        <taxon>Dikarya</taxon>
        <taxon>Ascomycota</taxon>
        <taxon>Pezizomycotina</taxon>
        <taxon>Sordariomycetes</taxon>
        <taxon>Sordariomycetidae</taxon>
        <taxon>Sordariales</taxon>
        <taxon>Sordariaceae</taxon>
        <taxon>Neurospora</taxon>
    </lineage>
</organism>
<evidence type="ECO:0000313" key="2">
    <source>
        <dbReference type="Proteomes" id="UP001278500"/>
    </source>
</evidence>
<dbReference type="GeneID" id="87860913"/>
<dbReference type="EMBL" id="JAUEPP010000010">
    <property type="protein sequence ID" value="KAK3334607.1"/>
    <property type="molecule type" value="Genomic_DNA"/>
</dbReference>
<dbReference type="Proteomes" id="UP001278500">
    <property type="component" value="Unassembled WGS sequence"/>
</dbReference>
<accession>A0AAE0MJC5</accession>
<sequence length="120" mass="13374">MRVVEATLAMTSRRPLRPVHAVRACPQAHQAVPLYRCSLSRARAILKTFNAQSGASLLDWTRLAPVAWFGRSWECTGGVVRRPGVRSCDHGLGRSGQDLTDEVVLRAVPWKLDRYHGVEL</sequence>
<proteinExistence type="predicted"/>
<reference evidence="1" key="1">
    <citation type="journal article" date="2023" name="Mol. Phylogenet. Evol.">
        <title>Genome-scale phylogeny and comparative genomics of the fungal order Sordariales.</title>
        <authorList>
            <person name="Hensen N."/>
            <person name="Bonometti L."/>
            <person name="Westerberg I."/>
            <person name="Brannstrom I.O."/>
            <person name="Guillou S."/>
            <person name="Cros-Aarteil S."/>
            <person name="Calhoun S."/>
            <person name="Haridas S."/>
            <person name="Kuo A."/>
            <person name="Mondo S."/>
            <person name="Pangilinan J."/>
            <person name="Riley R."/>
            <person name="LaButti K."/>
            <person name="Andreopoulos B."/>
            <person name="Lipzen A."/>
            <person name="Chen C."/>
            <person name="Yan M."/>
            <person name="Daum C."/>
            <person name="Ng V."/>
            <person name="Clum A."/>
            <person name="Steindorff A."/>
            <person name="Ohm R.A."/>
            <person name="Martin F."/>
            <person name="Silar P."/>
            <person name="Natvig D.O."/>
            <person name="Lalanne C."/>
            <person name="Gautier V."/>
            <person name="Ament-Velasquez S.L."/>
            <person name="Kruys A."/>
            <person name="Hutchinson M.I."/>
            <person name="Powell A.J."/>
            <person name="Barry K."/>
            <person name="Miller A.N."/>
            <person name="Grigoriev I.V."/>
            <person name="Debuchy R."/>
            <person name="Gladieux P."/>
            <person name="Hiltunen Thoren M."/>
            <person name="Johannesson H."/>
        </authorList>
    </citation>
    <scope>NUCLEOTIDE SEQUENCE</scope>
    <source>
        <strain evidence="1">CBS 560.94</strain>
    </source>
</reference>
<feature type="non-terminal residue" evidence="1">
    <location>
        <position position="120"/>
    </location>
</feature>
<name>A0AAE0MJC5_9PEZI</name>
<reference evidence="1" key="2">
    <citation type="submission" date="2023-06" db="EMBL/GenBank/DDBJ databases">
        <authorList>
            <consortium name="Lawrence Berkeley National Laboratory"/>
            <person name="Haridas S."/>
            <person name="Hensen N."/>
            <person name="Bonometti L."/>
            <person name="Westerberg I."/>
            <person name="Brannstrom I.O."/>
            <person name="Guillou S."/>
            <person name="Cros-Aarteil S."/>
            <person name="Calhoun S."/>
            <person name="Kuo A."/>
            <person name="Mondo S."/>
            <person name="Pangilinan J."/>
            <person name="Riley R."/>
            <person name="Labutti K."/>
            <person name="Andreopoulos B."/>
            <person name="Lipzen A."/>
            <person name="Chen C."/>
            <person name="Yanf M."/>
            <person name="Daum C."/>
            <person name="Ng V."/>
            <person name="Clum A."/>
            <person name="Steindorff A."/>
            <person name="Ohm R."/>
            <person name="Martin F."/>
            <person name="Silar P."/>
            <person name="Natvig D."/>
            <person name="Lalanne C."/>
            <person name="Gautier V."/>
            <person name="Ament-Velasquez S.L."/>
            <person name="Kruys A."/>
            <person name="Hutchinson M.I."/>
            <person name="Powell A.J."/>
            <person name="Barry K."/>
            <person name="Miller A.N."/>
            <person name="Grigoriev I.V."/>
            <person name="Debuchy R."/>
            <person name="Gladieux P."/>
            <person name="Thoren M.H."/>
            <person name="Johannesson H."/>
        </authorList>
    </citation>
    <scope>NUCLEOTIDE SEQUENCE</scope>
    <source>
        <strain evidence="1">CBS 560.94</strain>
    </source>
</reference>
<gene>
    <name evidence="1" type="ORF">B0H65DRAFT_393578</name>
</gene>
<comment type="caution">
    <text evidence="1">The sequence shown here is derived from an EMBL/GenBank/DDBJ whole genome shotgun (WGS) entry which is preliminary data.</text>
</comment>
<protein>
    <submittedName>
        <fullName evidence="1">Uncharacterized protein</fullName>
    </submittedName>
</protein>
<keyword evidence="2" id="KW-1185">Reference proteome</keyword>
<dbReference type="RefSeq" id="XP_062676773.1">
    <property type="nucleotide sequence ID" value="XM_062823759.1"/>
</dbReference>
<evidence type="ECO:0000313" key="1">
    <source>
        <dbReference type="EMBL" id="KAK3334607.1"/>
    </source>
</evidence>
<dbReference type="AlphaFoldDB" id="A0AAE0MJC5"/>